<organism evidence="1 2">
    <name type="scientific">Sporothrix stenoceras</name>
    <dbReference type="NCBI Taxonomy" id="5173"/>
    <lineage>
        <taxon>Eukaryota</taxon>
        <taxon>Fungi</taxon>
        <taxon>Dikarya</taxon>
        <taxon>Ascomycota</taxon>
        <taxon>Pezizomycotina</taxon>
        <taxon>Sordariomycetes</taxon>
        <taxon>Sordariomycetidae</taxon>
        <taxon>Ophiostomatales</taxon>
        <taxon>Ophiostomataceae</taxon>
        <taxon>Sporothrix</taxon>
    </lineage>
</organism>
<evidence type="ECO:0000313" key="1">
    <source>
        <dbReference type="EMBL" id="KAL1897314.1"/>
    </source>
</evidence>
<keyword evidence="2" id="KW-1185">Reference proteome</keyword>
<dbReference type="Proteomes" id="UP001583186">
    <property type="component" value="Unassembled WGS sequence"/>
</dbReference>
<dbReference type="EMBL" id="JAWCUI010000019">
    <property type="protein sequence ID" value="KAL1897314.1"/>
    <property type="molecule type" value="Genomic_DNA"/>
</dbReference>
<sequence>MFTARTALTRSLAAASTVAASASTRAALRAAATRPSLAAAPAATVPSARRFYHEKDKCLRTAILRPRFSLHQIWCTQRRT</sequence>
<gene>
    <name evidence="1" type="primary">ISU1_1</name>
    <name evidence="1" type="ORF">Sste5346_004050</name>
</gene>
<evidence type="ECO:0000313" key="2">
    <source>
        <dbReference type="Proteomes" id="UP001583186"/>
    </source>
</evidence>
<accession>A0ABR3ZAG4</accession>
<reference evidence="1 2" key="1">
    <citation type="journal article" date="2024" name="IMA Fungus">
        <title>IMA Genome - F19 : A genome assembly and annotation guide to empower mycologists, including annotated draft genome sequences of Ceratocystis pirilliformis, Diaporthe australafricana, Fusarium ophioides, Paecilomyces lecythidis, and Sporothrix stenoceras.</title>
        <authorList>
            <person name="Aylward J."/>
            <person name="Wilson A.M."/>
            <person name="Visagie C.M."/>
            <person name="Spraker J."/>
            <person name="Barnes I."/>
            <person name="Buitendag C."/>
            <person name="Ceriani C."/>
            <person name="Del Mar Angel L."/>
            <person name="du Plessis D."/>
            <person name="Fuchs T."/>
            <person name="Gasser K."/>
            <person name="Kramer D."/>
            <person name="Li W."/>
            <person name="Munsamy K."/>
            <person name="Piso A."/>
            <person name="Price J.L."/>
            <person name="Sonnekus B."/>
            <person name="Thomas C."/>
            <person name="van der Nest A."/>
            <person name="van Dijk A."/>
            <person name="van Heerden A."/>
            <person name="van Vuuren N."/>
            <person name="Yilmaz N."/>
            <person name="Duong T.A."/>
            <person name="van der Merwe N.A."/>
            <person name="Wingfield M.J."/>
            <person name="Wingfield B.D."/>
        </authorList>
    </citation>
    <scope>NUCLEOTIDE SEQUENCE [LARGE SCALE GENOMIC DNA]</scope>
    <source>
        <strain evidence="1 2">CMW 5346</strain>
    </source>
</reference>
<protein>
    <submittedName>
        <fullName evidence="1">Iron-binding protein</fullName>
    </submittedName>
</protein>
<comment type="caution">
    <text evidence="1">The sequence shown here is derived from an EMBL/GenBank/DDBJ whole genome shotgun (WGS) entry which is preliminary data.</text>
</comment>
<name>A0ABR3ZAG4_9PEZI</name>
<proteinExistence type="predicted"/>